<keyword evidence="2" id="KW-1185">Reference proteome</keyword>
<gene>
    <name evidence="1" type="ORF">MPL3356_190042</name>
</gene>
<organism evidence="1 2">
    <name type="scientific">Mesorhizobium plurifarium</name>
    <dbReference type="NCBI Taxonomy" id="69974"/>
    <lineage>
        <taxon>Bacteria</taxon>
        <taxon>Pseudomonadati</taxon>
        <taxon>Pseudomonadota</taxon>
        <taxon>Alphaproteobacteria</taxon>
        <taxon>Hyphomicrobiales</taxon>
        <taxon>Phyllobacteriaceae</taxon>
        <taxon>Mesorhizobium</taxon>
    </lineage>
</organism>
<evidence type="ECO:0000313" key="2">
    <source>
        <dbReference type="Proteomes" id="UP000045285"/>
    </source>
</evidence>
<dbReference type="Proteomes" id="UP000045285">
    <property type="component" value="Unassembled WGS sequence"/>
</dbReference>
<reference evidence="2" key="1">
    <citation type="submission" date="2014-08" db="EMBL/GenBank/DDBJ databases">
        <authorList>
            <person name="Moulin L."/>
        </authorList>
    </citation>
    <scope>NUCLEOTIDE SEQUENCE [LARGE SCALE GENOMIC DNA]</scope>
</reference>
<dbReference type="AlphaFoldDB" id="A0A090DI50"/>
<proteinExistence type="predicted"/>
<dbReference type="EMBL" id="CCMZ01000011">
    <property type="protein sequence ID" value="CDX15621.1"/>
    <property type="molecule type" value="Genomic_DNA"/>
</dbReference>
<name>A0A090DI50_MESPL</name>
<protein>
    <submittedName>
        <fullName evidence="1">Uncharacterized protein</fullName>
    </submittedName>
</protein>
<sequence length="24" mass="2628">MDALSLCFYAIPDGKALALFLELL</sequence>
<accession>A0A090DI50</accession>
<evidence type="ECO:0000313" key="1">
    <source>
        <dbReference type="EMBL" id="CDX15621.1"/>
    </source>
</evidence>